<dbReference type="InterPro" id="IPR008775">
    <property type="entry name" value="Phytyl_CoA_dOase-like"/>
</dbReference>
<reference evidence="1" key="1">
    <citation type="submission" date="2018-05" db="EMBL/GenBank/DDBJ databases">
        <authorList>
            <person name="Lanie J.A."/>
            <person name="Ng W.-L."/>
            <person name="Kazmierczak K.M."/>
            <person name="Andrzejewski T.M."/>
            <person name="Davidsen T.M."/>
            <person name="Wayne K.J."/>
            <person name="Tettelin H."/>
            <person name="Glass J.I."/>
            <person name="Rusch D."/>
            <person name="Podicherti R."/>
            <person name="Tsui H.-C.T."/>
            <person name="Winkler M.E."/>
        </authorList>
    </citation>
    <scope>NUCLEOTIDE SEQUENCE</scope>
</reference>
<organism evidence="1">
    <name type="scientific">marine metagenome</name>
    <dbReference type="NCBI Taxonomy" id="408172"/>
    <lineage>
        <taxon>unclassified sequences</taxon>
        <taxon>metagenomes</taxon>
        <taxon>ecological metagenomes</taxon>
    </lineage>
</organism>
<evidence type="ECO:0000313" key="1">
    <source>
        <dbReference type="EMBL" id="SVB10784.1"/>
    </source>
</evidence>
<dbReference type="AlphaFoldDB" id="A0A382BAW2"/>
<proteinExistence type="predicted"/>
<protein>
    <recommendedName>
        <fullName evidence="2">Phytanoyl-CoA dioxygenase</fullName>
    </recommendedName>
</protein>
<dbReference type="Gene3D" id="2.60.120.620">
    <property type="entry name" value="q2cbj1_9rhob like domain"/>
    <property type="match status" value="1"/>
</dbReference>
<evidence type="ECO:0008006" key="2">
    <source>
        <dbReference type="Google" id="ProtNLM"/>
    </source>
</evidence>
<dbReference type="SUPFAM" id="SSF51197">
    <property type="entry name" value="Clavaminate synthase-like"/>
    <property type="match status" value="1"/>
</dbReference>
<dbReference type="EMBL" id="UINC01028924">
    <property type="protein sequence ID" value="SVB10784.1"/>
    <property type="molecule type" value="Genomic_DNA"/>
</dbReference>
<gene>
    <name evidence="1" type="ORF">METZ01_LOCUS163638</name>
</gene>
<sequence>MEHLISSKDMAQFVASGYLKYEDMVPEKLSKACREEMEHHGGYLDVGTLFEDTWPKDTALGEAFRLPKVKGLIHSLVGPDPLYDHHGPHLTRAHTTRGPDMHQDSVIDFRQNYFDIQLSFFPVDTPDEMGGTFLIPGSHFRNVRTSEIRGYQHMIGKIWATCPGGTIYVWNTRVWHGSRSNYTDQDRYMYKLRLNPTKPQIRNFDTSDLDDPEIGRVLQTHHGWEGNDHRYELMKRVELWRYVSDQPGYDVGERFLRRREYQPQRVMA</sequence>
<dbReference type="Pfam" id="PF05721">
    <property type="entry name" value="PhyH"/>
    <property type="match status" value="1"/>
</dbReference>
<accession>A0A382BAW2</accession>
<name>A0A382BAW2_9ZZZZ</name>